<dbReference type="EMBL" id="KV875103">
    <property type="protein sequence ID" value="OIW24547.1"/>
    <property type="molecule type" value="Genomic_DNA"/>
</dbReference>
<dbReference type="InParanoid" id="A0A1J7IB55"/>
<reference evidence="3 4" key="1">
    <citation type="submission" date="2016-10" db="EMBL/GenBank/DDBJ databases">
        <title>Draft genome sequence of Coniochaeta ligniaria NRRL30616, a lignocellulolytic fungus for bioabatement of inhibitors in plant biomass hydrolysates.</title>
        <authorList>
            <consortium name="DOE Joint Genome Institute"/>
            <person name="Jimenez D.J."/>
            <person name="Hector R.E."/>
            <person name="Riley R."/>
            <person name="Sun H."/>
            <person name="Grigoriev I.V."/>
            <person name="Van Elsas J.D."/>
            <person name="Nichols N.N."/>
        </authorList>
    </citation>
    <scope>NUCLEOTIDE SEQUENCE [LARGE SCALE GENOMIC DNA]</scope>
    <source>
        <strain evidence="3 4">NRRL 30616</strain>
    </source>
</reference>
<feature type="compositionally biased region" description="Basic and acidic residues" evidence="2">
    <location>
        <begin position="147"/>
        <end position="159"/>
    </location>
</feature>
<dbReference type="AlphaFoldDB" id="A0A1J7IB55"/>
<keyword evidence="4" id="KW-1185">Reference proteome</keyword>
<feature type="compositionally biased region" description="Basic and acidic residues" evidence="2">
    <location>
        <begin position="306"/>
        <end position="315"/>
    </location>
</feature>
<evidence type="ECO:0000256" key="2">
    <source>
        <dbReference type="SAM" id="MobiDB-lite"/>
    </source>
</evidence>
<evidence type="ECO:0000313" key="3">
    <source>
        <dbReference type="EMBL" id="OIW24547.1"/>
    </source>
</evidence>
<keyword evidence="1" id="KW-0175">Coiled coil</keyword>
<organism evidence="3 4">
    <name type="scientific">Coniochaeta ligniaria NRRL 30616</name>
    <dbReference type="NCBI Taxonomy" id="1408157"/>
    <lineage>
        <taxon>Eukaryota</taxon>
        <taxon>Fungi</taxon>
        <taxon>Dikarya</taxon>
        <taxon>Ascomycota</taxon>
        <taxon>Pezizomycotina</taxon>
        <taxon>Sordariomycetes</taxon>
        <taxon>Sordariomycetidae</taxon>
        <taxon>Coniochaetales</taxon>
        <taxon>Coniochaetaceae</taxon>
        <taxon>Coniochaeta</taxon>
    </lineage>
</organism>
<accession>A0A1J7IB55</accession>
<gene>
    <name evidence="3" type="ORF">CONLIGDRAFT_718465</name>
</gene>
<sequence length="386" mass="43640">MASTSYSVDDIDNAYEAGVNSHIDNMIKLTKEVWNSKANDAKQYLESIQKHQDLIKKHQELIQKEQKDLKACIREAEETETKVRDRLLNTYGAEKVVPRWVAEGDIAAPGLRQALQDLNALPGLSVPNPILSPPFDAPQRQAQTPDTPHRSPRAEEDTVRAPTTSSKSQPKRRLTESEGANAEQPHQSKRARRSCVRSHVSTEPDSSLKHRTVQLYEVDGIHWAFKYPDVGPGYFVLLCNTNFELTHRFDDNPLSCHRAIRHFAAKEAKCHRNVDGLPDTLTELELVKRYGYHVDEMTDQDCKDSNQRIADERVRVPHGTKAQRKKSLDESFHYTGPDLPKTRSSRPYGKPEIQPITRPASGGGTQARNWDGSDGEELPQVRSDLQ</sequence>
<proteinExistence type="predicted"/>
<protein>
    <submittedName>
        <fullName evidence="3">Uncharacterized protein</fullName>
    </submittedName>
</protein>
<evidence type="ECO:0000256" key="1">
    <source>
        <dbReference type="SAM" id="Coils"/>
    </source>
</evidence>
<name>A0A1J7IB55_9PEZI</name>
<dbReference type="OrthoDB" id="5239756at2759"/>
<feature type="region of interest" description="Disordered" evidence="2">
    <location>
        <begin position="306"/>
        <end position="386"/>
    </location>
</feature>
<feature type="compositionally biased region" description="Basic residues" evidence="2">
    <location>
        <begin position="187"/>
        <end position="196"/>
    </location>
</feature>
<feature type="compositionally biased region" description="Basic residues" evidence="2">
    <location>
        <begin position="316"/>
        <end position="325"/>
    </location>
</feature>
<dbReference type="Proteomes" id="UP000182658">
    <property type="component" value="Unassembled WGS sequence"/>
</dbReference>
<feature type="region of interest" description="Disordered" evidence="2">
    <location>
        <begin position="126"/>
        <end position="208"/>
    </location>
</feature>
<feature type="coiled-coil region" evidence="1">
    <location>
        <begin position="41"/>
        <end position="82"/>
    </location>
</feature>
<evidence type="ECO:0000313" key="4">
    <source>
        <dbReference type="Proteomes" id="UP000182658"/>
    </source>
</evidence>